<evidence type="ECO:0000256" key="15">
    <source>
        <dbReference type="SAM" id="Phobius"/>
    </source>
</evidence>
<feature type="transmembrane region" description="Helical" evidence="15">
    <location>
        <begin position="156"/>
        <end position="176"/>
    </location>
</feature>
<dbReference type="Pfam" id="PF09726">
    <property type="entry name" value="Macoilin"/>
    <property type="match status" value="1"/>
</dbReference>
<organism evidence="16 17">
    <name type="scientific">Lingula anatina</name>
    <name type="common">Brachiopod</name>
    <name type="synonym">Lingula unguis</name>
    <dbReference type="NCBI Taxonomy" id="7574"/>
    <lineage>
        <taxon>Eukaryota</taxon>
        <taxon>Metazoa</taxon>
        <taxon>Spiralia</taxon>
        <taxon>Lophotrochozoa</taxon>
        <taxon>Brachiopoda</taxon>
        <taxon>Linguliformea</taxon>
        <taxon>Lingulata</taxon>
        <taxon>Lingulida</taxon>
        <taxon>Linguloidea</taxon>
        <taxon>Lingulidae</taxon>
        <taxon>Lingula</taxon>
    </lineage>
</organism>
<dbReference type="InterPro" id="IPR019130">
    <property type="entry name" value="Macoilin"/>
</dbReference>
<evidence type="ECO:0000256" key="5">
    <source>
        <dbReference type="ARBA" id="ARBA00022553"/>
    </source>
</evidence>
<evidence type="ECO:0000313" key="17">
    <source>
        <dbReference type="RefSeq" id="XP_013390620.1"/>
    </source>
</evidence>
<feature type="region of interest" description="Disordered" evidence="14">
    <location>
        <begin position="610"/>
        <end position="644"/>
    </location>
</feature>
<feature type="region of interest" description="Disordered" evidence="14">
    <location>
        <begin position="292"/>
        <end position="347"/>
    </location>
</feature>
<dbReference type="FunCoup" id="A0A1S3HX65">
    <property type="interactions" value="1736"/>
</dbReference>
<evidence type="ECO:0000256" key="1">
    <source>
        <dbReference type="ARBA" id="ARBA00003440"/>
    </source>
</evidence>
<feature type="transmembrane region" description="Helical" evidence="15">
    <location>
        <begin position="119"/>
        <end position="136"/>
    </location>
</feature>
<evidence type="ECO:0000256" key="6">
    <source>
        <dbReference type="ARBA" id="ARBA00022692"/>
    </source>
</evidence>
<evidence type="ECO:0000313" key="16">
    <source>
        <dbReference type="Proteomes" id="UP000085678"/>
    </source>
</evidence>
<protein>
    <recommendedName>
        <fullName evidence="4">Macoilin</fullName>
    </recommendedName>
    <alternativeName>
        <fullName evidence="12">Transmembrane protein 57</fullName>
    </alternativeName>
</protein>
<dbReference type="AlphaFoldDB" id="A0A1S3HX65"/>
<dbReference type="KEGG" id="lak:106159011"/>
<evidence type="ECO:0000256" key="3">
    <source>
        <dbReference type="ARBA" id="ARBA00004269"/>
    </source>
</evidence>
<comment type="function">
    <text evidence="1">Plays a role in the regulation of neuronal activity.</text>
</comment>
<evidence type="ECO:0000256" key="14">
    <source>
        <dbReference type="SAM" id="MobiDB-lite"/>
    </source>
</evidence>
<evidence type="ECO:0000256" key="11">
    <source>
        <dbReference type="ARBA" id="ARBA00023242"/>
    </source>
</evidence>
<feature type="compositionally biased region" description="Polar residues" evidence="14">
    <location>
        <begin position="633"/>
        <end position="644"/>
    </location>
</feature>
<evidence type="ECO:0000256" key="9">
    <source>
        <dbReference type="ARBA" id="ARBA00023136"/>
    </source>
</evidence>
<dbReference type="GO" id="GO:0023041">
    <property type="term" value="P:neuronal signal transduction"/>
    <property type="evidence" value="ECO:0007669"/>
    <property type="project" value="InterPro"/>
</dbReference>
<keyword evidence="8 15" id="KW-1133">Transmembrane helix</keyword>
<dbReference type="OMA" id="KQRTACE"/>
<keyword evidence="13" id="KW-0175">Coiled coil</keyword>
<dbReference type="PANTHER" id="PTHR47464">
    <property type="entry name" value="MACOILIN"/>
    <property type="match status" value="1"/>
</dbReference>
<feature type="region of interest" description="Disordered" evidence="14">
    <location>
        <begin position="227"/>
        <end position="259"/>
    </location>
</feature>
<feature type="compositionally biased region" description="Low complexity" evidence="14">
    <location>
        <begin position="306"/>
        <end position="339"/>
    </location>
</feature>
<keyword evidence="9 15" id="KW-0472">Membrane</keyword>
<keyword evidence="5" id="KW-0597">Phosphoprotein</keyword>
<dbReference type="STRING" id="7574.A0A1S3HX65"/>
<evidence type="ECO:0000256" key="4">
    <source>
        <dbReference type="ARBA" id="ARBA00021882"/>
    </source>
</evidence>
<dbReference type="Proteomes" id="UP000085678">
    <property type="component" value="Unplaced"/>
</dbReference>
<evidence type="ECO:0000256" key="2">
    <source>
        <dbReference type="ARBA" id="ARBA00004232"/>
    </source>
</evidence>
<feature type="transmembrane region" description="Helical" evidence="15">
    <location>
        <begin position="24"/>
        <end position="48"/>
    </location>
</feature>
<gene>
    <name evidence="17" type="primary">LOC106159011</name>
</gene>
<feature type="compositionally biased region" description="Low complexity" evidence="14">
    <location>
        <begin position="240"/>
        <end position="252"/>
    </location>
</feature>
<evidence type="ECO:0000256" key="8">
    <source>
        <dbReference type="ARBA" id="ARBA00022989"/>
    </source>
</evidence>
<keyword evidence="16" id="KW-1185">Reference proteome</keyword>
<dbReference type="GO" id="GO:0030867">
    <property type="term" value="C:rough endoplasmic reticulum membrane"/>
    <property type="evidence" value="ECO:0007669"/>
    <property type="project" value="UniProtKB-SubCell"/>
</dbReference>
<dbReference type="OrthoDB" id="10071111at2759"/>
<keyword evidence="6 15" id="KW-0812">Transmembrane</keyword>
<accession>A0A1S3HX65</accession>
<reference evidence="17" key="1">
    <citation type="submission" date="2025-08" db="UniProtKB">
        <authorList>
            <consortium name="RefSeq"/>
        </authorList>
    </citation>
    <scope>IDENTIFICATION</scope>
    <source>
        <tissue evidence="17">Gonads</tissue>
    </source>
</reference>
<evidence type="ECO:0000256" key="10">
    <source>
        <dbReference type="ARBA" id="ARBA00023180"/>
    </source>
</evidence>
<dbReference type="PANTHER" id="PTHR47464:SF2">
    <property type="entry name" value="MACOILIN"/>
    <property type="match status" value="1"/>
</dbReference>
<dbReference type="RefSeq" id="XP_013390620.1">
    <property type="nucleotide sequence ID" value="XM_013535166.1"/>
</dbReference>
<dbReference type="GeneID" id="106159011"/>
<feature type="coiled-coil region" evidence="13">
    <location>
        <begin position="348"/>
        <end position="502"/>
    </location>
</feature>
<keyword evidence="10" id="KW-0325">Glycoprotein</keyword>
<evidence type="ECO:0000256" key="12">
    <source>
        <dbReference type="ARBA" id="ARBA00031129"/>
    </source>
</evidence>
<dbReference type="InParanoid" id="A0A1S3HX65"/>
<feature type="transmembrane region" description="Helical" evidence="15">
    <location>
        <begin position="69"/>
        <end position="86"/>
    </location>
</feature>
<sequence>MKRRNAECGKLRRPLKRPKITEGIYGSAFLYLKFLMVWGLVLMADFILEFRFEYLWPFWLLLRSVHDSFKYQGLAFSIFFVCIAITSDVVCYLFIPVQWLFFAASTYVWVQYVWHTERGICLPTVSLWLLFVYIEASIRLRELKSLPFNLDLCRPFAAHCIGYPVVTLGFGFKSYISYKLRLRKQKDVQADNDFYMQLLRNALPPEQQNVIPAAEKVKALPSKEEVISNGVTHGKKTQVTSNNSSNSSSSKTDTTDSKQQHIEDFEYIEQSPSKRPNVNDYDESVENYINDQHAKGYKANGVTKTSSKLNSSKDNVVSSSSKKGKSTNTSKDSSTTNNSVPLDKDASLNRLESDVKKLKADLQSSRNTEQELRSQINTLLIADKHTKSEMNQLRQDNEQLQAKLHNLVTSRQQDKQNLQLLEKKLQEERKQKAVIETQLATERKAKKAEEAAAARAVAIATSTRVECTENCKARRRDLENDVNQIHRELKLREDQYRHLEQENRSLRQYKDVQNETEVLMSALAAMQDKNSHLEGSLSAETKLKMDLFSALGETKREVEIQREYINQKERDIKELKSRIAEVMALIPSTYSNGSIPARSEANYFAGGGGDFTGGERHLANKSSLNPHAADYTPVSTPEFTPVSK</sequence>
<comment type="subcellular location">
    <subcellularLocation>
        <location evidence="2">Nucleus membrane</location>
        <topology evidence="2">Multi-pass membrane protein</topology>
    </subcellularLocation>
    <subcellularLocation>
        <location evidence="3">Rough endoplasmic reticulum membrane</location>
        <topology evidence="3">Multi-pass membrane protein</topology>
    </subcellularLocation>
</comment>
<feature type="coiled-coil region" evidence="13">
    <location>
        <begin position="558"/>
        <end position="585"/>
    </location>
</feature>
<dbReference type="GO" id="GO:0031965">
    <property type="term" value="C:nuclear membrane"/>
    <property type="evidence" value="ECO:0007669"/>
    <property type="project" value="UniProtKB-SubCell"/>
</dbReference>
<keyword evidence="11" id="KW-0539">Nucleus</keyword>
<name>A0A1S3HX65_LINAN</name>
<evidence type="ECO:0000256" key="13">
    <source>
        <dbReference type="SAM" id="Coils"/>
    </source>
</evidence>
<proteinExistence type="predicted"/>
<evidence type="ECO:0000256" key="7">
    <source>
        <dbReference type="ARBA" id="ARBA00022824"/>
    </source>
</evidence>
<keyword evidence="7" id="KW-0256">Endoplasmic reticulum</keyword>